<dbReference type="InterPro" id="IPR013783">
    <property type="entry name" value="Ig-like_fold"/>
</dbReference>
<keyword evidence="1" id="KW-0378">Hydrolase</keyword>
<dbReference type="RefSeq" id="WP_146108286.1">
    <property type="nucleotide sequence ID" value="NZ_CP154825.1"/>
</dbReference>
<dbReference type="GO" id="GO:0016798">
    <property type="term" value="F:hydrolase activity, acting on glycosyl bonds"/>
    <property type="evidence" value="ECO:0007669"/>
    <property type="project" value="UniProtKB-KW"/>
</dbReference>
<dbReference type="PROSITE" id="PS50853">
    <property type="entry name" value="FN3"/>
    <property type="match status" value="1"/>
</dbReference>
<protein>
    <submittedName>
        <fullName evidence="5">Fibronectin type III domain protein</fullName>
    </submittedName>
</protein>
<evidence type="ECO:0000256" key="2">
    <source>
        <dbReference type="ARBA" id="ARBA00023326"/>
    </source>
</evidence>
<dbReference type="SMART" id="SM00060">
    <property type="entry name" value="FN3"/>
    <property type="match status" value="1"/>
</dbReference>
<evidence type="ECO:0000256" key="3">
    <source>
        <dbReference type="SAM" id="SignalP"/>
    </source>
</evidence>
<name>A0A2S6GG22_9PSEU</name>
<dbReference type="AlphaFoldDB" id="A0A2S6GG22"/>
<organism evidence="5 6">
    <name type="scientific">Actinokineospora auranticolor</name>
    <dbReference type="NCBI Taxonomy" id="155976"/>
    <lineage>
        <taxon>Bacteria</taxon>
        <taxon>Bacillati</taxon>
        <taxon>Actinomycetota</taxon>
        <taxon>Actinomycetes</taxon>
        <taxon>Pseudonocardiales</taxon>
        <taxon>Pseudonocardiaceae</taxon>
        <taxon>Actinokineospora</taxon>
    </lineage>
</organism>
<keyword evidence="3" id="KW-0732">Signal</keyword>
<keyword evidence="6" id="KW-1185">Reference proteome</keyword>
<accession>A0A2S6GG22</accession>
<evidence type="ECO:0000256" key="1">
    <source>
        <dbReference type="ARBA" id="ARBA00023295"/>
    </source>
</evidence>
<proteinExistence type="predicted"/>
<dbReference type="GO" id="GO:0000272">
    <property type="term" value="P:polysaccharide catabolic process"/>
    <property type="evidence" value="ECO:0007669"/>
    <property type="project" value="UniProtKB-KW"/>
</dbReference>
<feature type="domain" description="Fibronectin type-III" evidence="4">
    <location>
        <begin position="203"/>
        <end position="289"/>
    </location>
</feature>
<evidence type="ECO:0000313" key="6">
    <source>
        <dbReference type="Proteomes" id="UP000239203"/>
    </source>
</evidence>
<dbReference type="CDD" id="cd00063">
    <property type="entry name" value="FN3"/>
    <property type="match status" value="1"/>
</dbReference>
<sequence length="448" mass="46358">MRRKGVTAAGIAVLTATTALAVPLLTAVPAVAEPMSVATTNGCLSPYVGSVRLDLTANVENPTYQRPLPEARLITGTVTIPSAGLTAVGAASVEGDIDVDTIVTGPASGRPTLRLELRRTPVTPGRDVVATVRGYTDDHYPTAQVGTTTVAVDSIGVSLRPRRADGSPTRPGELTSRCLRGDQSPVTWMRIQTLPVVSEVLPAPTGVRVTSLTPDSVGLAWNPAVGSGMPPSEYEIQVDEAPVQRVDAANLSTTITGLSPDTTYYVRVRGILRGTGQRSTPLRIHTPPTHVTYYYDVTGSARVRGSEIPLNGEQRTLLDVTAGTHQSTVNLSPVEVPLGNGGSARVEFTPDGTATGTLTAGVFTLSTRQRVTIPSVTVRGRTIPTPGCETAVEVPLTSGPGFTPATGGTLTGAFTVPRASGCGPHTAAVNAALAGSGNRAALTLRPWA</sequence>
<dbReference type="InterPro" id="IPR036116">
    <property type="entry name" value="FN3_sf"/>
</dbReference>
<reference evidence="5 6" key="1">
    <citation type="submission" date="2018-02" db="EMBL/GenBank/DDBJ databases">
        <title>Genomic Encyclopedia of Archaeal and Bacterial Type Strains, Phase II (KMG-II): from individual species to whole genera.</title>
        <authorList>
            <person name="Goeker M."/>
        </authorList>
    </citation>
    <scope>NUCLEOTIDE SEQUENCE [LARGE SCALE GENOMIC DNA]</scope>
    <source>
        <strain evidence="5 6">YU 961-1</strain>
    </source>
</reference>
<feature type="chain" id="PRO_5015740865" evidence="3">
    <location>
        <begin position="22"/>
        <end position="448"/>
    </location>
</feature>
<gene>
    <name evidence="5" type="ORF">CLV40_12277</name>
</gene>
<keyword evidence="2" id="KW-0624">Polysaccharide degradation</keyword>
<dbReference type="Gene3D" id="2.60.40.10">
    <property type="entry name" value="Immunoglobulins"/>
    <property type="match status" value="1"/>
</dbReference>
<dbReference type="Pfam" id="PF00041">
    <property type="entry name" value="fn3"/>
    <property type="match status" value="1"/>
</dbReference>
<evidence type="ECO:0000313" key="5">
    <source>
        <dbReference type="EMBL" id="PPK64086.1"/>
    </source>
</evidence>
<keyword evidence="2" id="KW-0119">Carbohydrate metabolism</keyword>
<dbReference type="InterPro" id="IPR003961">
    <property type="entry name" value="FN3_dom"/>
</dbReference>
<dbReference type="Proteomes" id="UP000239203">
    <property type="component" value="Unassembled WGS sequence"/>
</dbReference>
<dbReference type="SUPFAM" id="SSF49265">
    <property type="entry name" value="Fibronectin type III"/>
    <property type="match status" value="1"/>
</dbReference>
<comment type="caution">
    <text evidence="5">The sequence shown here is derived from an EMBL/GenBank/DDBJ whole genome shotgun (WGS) entry which is preliminary data.</text>
</comment>
<evidence type="ECO:0000259" key="4">
    <source>
        <dbReference type="PROSITE" id="PS50853"/>
    </source>
</evidence>
<feature type="signal peptide" evidence="3">
    <location>
        <begin position="1"/>
        <end position="21"/>
    </location>
</feature>
<keyword evidence="1" id="KW-0326">Glycosidase</keyword>
<dbReference type="OrthoDB" id="3675550at2"/>
<dbReference type="EMBL" id="PTIX01000022">
    <property type="protein sequence ID" value="PPK64086.1"/>
    <property type="molecule type" value="Genomic_DNA"/>
</dbReference>